<feature type="region of interest" description="Disordered" evidence="1">
    <location>
        <begin position="41"/>
        <end position="71"/>
    </location>
</feature>
<dbReference type="Proteomes" id="UP000483820">
    <property type="component" value="Chromosome IV"/>
</dbReference>
<dbReference type="AlphaFoldDB" id="A0A6A5GPT2"/>
<dbReference type="EMBL" id="WUAV01000004">
    <property type="protein sequence ID" value="KAF1756593.1"/>
    <property type="molecule type" value="Genomic_DNA"/>
</dbReference>
<reference evidence="2 3" key="1">
    <citation type="submission" date="2019-12" db="EMBL/GenBank/DDBJ databases">
        <title>Chromosome-level assembly of the Caenorhabditis remanei genome.</title>
        <authorList>
            <person name="Teterina A.A."/>
            <person name="Willis J.H."/>
            <person name="Phillips P.C."/>
        </authorList>
    </citation>
    <scope>NUCLEOTIDE SEQUENCE [LARGE SCALE GENOMIC DNA]</scope>
    <source>
        <strain evidence="2 3">PX506</strain>
        <tissue evidence="2">Whole organism</tissue>
    </source>
</reference>
<sequence>MFNPTQTRVRRDGFKGSGVGSVIGVESMSADQIGKPLLSKVSSFSSSSSSASSASSSHSPSSSSSQIIGTQTVGAINSGRWSLLRHGDIR</sequence>
<organism evidence="2 3">
    <name type="scientific">Caenorhabditis remanei</name>
    <name type="common">Caenorhabditis vulgaris</name>
    <dbReference type="NCBI Taxonomy" id="31234"/>
    <lineage>
        <taxon>Eukaryota</taxon>
        <taxon>Metazoa</taxon>
        <taxon>Ecdysozoa</taxon>
        <taxon>Nematoda</taxon>
        <taxon>Chromadorea</taxon>
        <taxon>Rhabditida</taxon>
        <taxon>Rhabditina</taxon>
        <taxon>Rhabditomorpha</taxon>
        <taxon>Rhabditoidea</taxon>
        <taxon>Rhabditidae</taxon>
        <taxon>Peloderinae</taxon>
        <taxon>Caenorhabditis</taxon>
    </lineage>
</organism>
<gene>
    <name evidence="2" type="ORF">GCK72_013046</name>
</gene>
<dbReference type="KEGG" id="crq:GCK72_013046"/>
<evidence type="ECO:0000313" key="3">
    <source>
        <dbReference type="Proteomes" id="UP000483820"/>
    </source>
</evidence>
<dbReference type="CTD" id="78775699"/>
<dbReference type="RefSeq" id="XP_053584373.1">
    <property type="nucleotide sequence ID" value="XM_053729601.1"/>
</dbReference>
<proteinExistence type="predicted"/>
<evidence type="ECO:0000256" key="1">
    <source>
        <dbReference type="SAM" id="MobiDB-lite"/>
    </source>
</evidence>
<comment type="caution">
    <text evidence="2">The sequence shown here is derived from an EMBL/GenBank/DDBJ whole genome shotgun (WGS) entry which is preliminary data.</text>
</comment>
<feature type="compositionally biased region" description="Low complexity" evidence="1">
    <location>
        <begin position="42"/>
        <end position="65"/>
    </location>
</feature>
<accession>A0A6A5GPT2</accession>
<name>A0A6A5GPT2_CAERE</name>
<protein>
    <submittedName>
        <fullName evidence="2">Uncharacterized protein</fullName>
    </submittedName>
</protein>
<dbReference type="GeneID" id="78775699"/>
<feature type="region of interest" description="Disordered" evidence="1">
    <location>
        <begin position="1"/>
        <end position="21"/>
    </location>
</feature>
<evidence type="ECO:0000313" key="2">
    <source>
        <dbReference type="EMBL" id="KAF1756593.1"/>
    </source>
</evidence>